<keyword evidence="2" id="KW-1185">Reference proteome</keyword>
<comment type="caution">
    <text evidence="1">The sequence shown here is derived from an EMBL/GenBank/DDBJ whole genome shotgun (WGS) entry which is preliminary data.</text>
</comment>
<dbReference type="Proteomes" id="UP001237780">
    <property type="component" value="Unassembled WGS sequence"/>
</dbReference>
<protein>
    <submittedName>
        <fullName evidence="1">Tellurite resistance protein B-like protein</fullName>
    </submittedName>
</protein>
<gene>
    <name evidence="1" type="ORF">QFZ34_002559</name>
</gene>
<accession>A0ABU0S9D6</accession>
<evidence type="ECO:0000313" key="2">
    <source>
        <dbReference type="Proteomes" id="UP001237780"/>
    </source>
</evidence>
<dbReference type="EMBL" id="JAUSZT010000003">
    <property type="protein sequence ID" value="MDQ0997377.1"/>
    <property type="molecule type" value="Genomic_DNA"/>
</dbReference>
<proteinExistence type="predicted"/>
<name>A0ABU0S9D6_9HYPH</name>
<organism evidence="1 2">
    <name type="scientific">Phyllobacterium ifriqiyense</name>
    <dbReference type="NCBI Taxonomy" id="314238"/>
    <lineage>
        <taxon>Bacteria</taxon>
        <taxon>Pseudomonadati</taxon>
        <taxon>Pseudomonadota</taxon>
        <taxon>Alphaproteobacteria</taxon>
        <taxon>Hyphomicrobiales</taxon>
        <taxon>Phyllobacteriaceae</taxon>
        <taxon>Phyllobacterium</taxon>
    </lineage>
</organism>
<dbReference type="RefSeq" id="WP_115054412.1">
    <property type="nucleotide sequence ID" value="NZ_JAUSZT010000003.1"/>
</dbReference>
<reference evidence="1 2" key="1">
    <citation type="submission" date="2023-07" db="EMBL/GenBank/DDBJ databases">
        <title>Comparative genomics of wheat-associated soil bacteria to identify genetic determinants of phenazine resistance.</title>
        <authorList>
            <person name="Mouncey N."/>
        </authorList>
    </citation>
    <scope>NUCLEOTIDE SEQUENCE [LARGE SCALE GENOMIC DNA]</scope>
    <source>
        <strain evidence="1 2">W4I11</strain>
    </source>
</reference>
<evidence type="ECO:0000313" key="1">
    <source>
        <dbReference type="EMBL" id="MDQ0997377.1"/>
    </source>
</evidence>
<sequence length="174" mass="19259">MHILLALLGIVGGGLFWWYRMRTLGDAASDVIDTAGKARGYLRRRKIRIQHEHSPLTAIEDPVLAAATLIFAIVCEDTPITEKHYEAVRNAIIDICDPAKADEAVIYAKWASSQIDDAVTVIEKTAPLLRQRLNDMEKLELIDMVGKAAAAVTVPPTYGQRVKKLKQKLGLEVD</sequence>